<sequence>MHRCHCSREACVGHKLRMLRSLRRSLRRGNRFVESAEVERDGEAGRTVVEARMARLEVVEDLSRSVTKRRPLVTALTEIPRFCSSKFPTLGCSAA</sequence>
<dbReference type="AlphaFoldDB" id="A0A7W4UM84"/>
<comment type="caution">
    <text evidence="1">The sequence shown here is derived from an EMBL/GenBank/DDBJ whole genome shotgun (WGS) entry which is preliminary data.</text>
</comment>
<reference evidence="1 2" key="1">
    <citation type="submission" date="2020-08" db="EMBL/GenBank/DDBJ databases">
        <title>Sequencing the genomes of 1000 actinobacteria strains.</title>
        <authorList>
            <person name="Klenk H.-P."/>
        </authorList>
    </citation>
    <scope>NUCLEOTIDE SEQUENCE [LARGE SCALE GENOMIC DNA]</scope>
    <source>
        <strain evidence="1 2">DSM 20419</strain>
    </source>
</reference>
<dbReference type="Proteomes" id="UP000545286">
    <property type="component" value="Unassembled WGS sequence"/>
</dbReference>
<organism evidence="1 2">
    <name type="scientific">Pseudoclavibacter helvolus</name>
    <dbReference type="NCBI Taxonomy" id="255205"/>
    <lineage>
        <taxon>Bacteria</taxon>
        <taxon>Bacillati</taxon>
        <taxon>Actinomycetota</taxon>
        <taxon>Actinomycetes</taxon>
        <taxon>Micrococcales</taxon>
        <taxon>Microbacteriaceae</taxon>
        <taxon>Pseudoclavibacter</taxon>
    </lineage>
</organism>
<dbReference type="EMBL" id="JACHWJ010000001">
    <property type="protein sequence ID" value="MBB2956758.1"/>
    <property type="molecule type" value="Genomic_DNA"/>
</dbReference>
<evidence type="ECO:0000313" key="1">
    <source>
        <dbReference type="EMBL" id="MBB2956758.1"/>
    </source>
</evidence>
<keyword evidence="2" id="KW-1185">Reference proteome</keyword>
<proteinExistence type="predicted"/>
<name>A0A7W4UM84_9MICO</name>
<evidence type="ECO:0000313" key="2">
    <source>
        <dbReference type="Proteomes" id="UP000545286"/>
    </source>
</evidence>
<accession>A0A7W4UM84</accession>
<protein>
    <submittedName>
        <fullName evidence="1">Uncharacterized protein</fullName>
    </submittedName>
</protein>
<gene>
    <name evidence="1" type="ORF">FHX72_000870</name>
</gene>